<evidence type="ECO:0000313" key="2">
    <source>
        <dbReference type="Proteomes" id="UP000473525"/>
    </source>
</evidence>
<protein>
    <recommendedName>
        <fullName evidence="3">Nucleotidyltransferase family protein</fullName>
    </recommendedName>
</protein>
<dbReference type="Pfam" id="PF14907">
    <property type="entry name" value="NTP_transf_5"/>
    <property type="match status" value="1"/>
</dbReference>
<gene>
    <name evidence="1" type="ORF">GON03_09515</name>
</gene>
<evidence type="ECO:0000313" key="1">
    <source>
        <dbReference type="EMBL" id="MVQ49419.1"/>
    </source>
</evidence>
<keyword evidence="2" id="KW-1185">Reference proteome</keyword>
<name>A0A6L6XQ65_9ACTN</name>
<dbReference type="AlphaFoldDB" id="A0A6L6XQ65"/>
<proteinExistence type="predicted"/>
<accession>A0A6L6XQ65</accession>
<sequence>MTEAPAVAPSSLTLSEAVPLACALVDHVARSQGIRALCVKGPVLTAQGLRPAYSSGDVDVLVDPARAPDLVHALRDRGWEHRPDDAAPSVLGEFAGTLRHPTWPCELDLHHRFPGFLAPPEVVFEELWERRVTVRVAGRSVQAPDPAAHSVIAGLNYIRDLASQDRVVELDALAAAVAAHPEIEGTDLVTIAEATGAETTLRPLFQRVGVDVPDRDPRYADGLDTWLVQATSTSSTSVGWLYALTREPWRRRPSLLWRAAWPAAGSLRVKHDRPDASTRELLALRWRRLSRGVAALPGAARALRSARRDGRRR</sequence>
<reference evidence="1 2" key="1">
    <citation type="submission" date="2019-12" db="EMBL/GenBank/DDBJ databases">
        <authorList>
            <person name="Huq M.A."/>
        </authorList>
    </citation>
    <scope>NUCLEOTIDE SEQUENCE [LARGE SCALE GENOMIC DNA]</scope>
    <source>
        <strain evidence="1 2">MAH-18</strain>
    </source>
</reference>
<comment type="caution">
    <text evidence="1">The sequence shown here is derived from an EMBL/GenBank/DDBJ whole genome shotgun (WGS) entry which is preliminary data.</text>
</comment>
<dbReference type="EMBL" id="WSEK01000004">
    <property type="protein sequence ID" value="MVQ49419.1"/>
    <property type="molecule type" value="Genomic_DNA"/>
</dbReference>
<dbReference type="Proteomes" id="UP000473525">
    <property type="component" value="Unassembled WGS sequence"/>
</dbReference>
<dbReference type="InterPro" id="IPR039498">
    <property type="entry name" value="NTP_transf_5"/>
</dbReference>
<organism evidence="1 2">
    <name type="scientific">Nocardioides agri</name>
    <dbReference type="NCBI Taxonomy" id="2682843"/>
    <lineage>
        <taxon>Bacteria</taxon>
        <taxon>Bacillati</taxon>
        <taxon>Actinomycetota</taxon>
        <taxon>Actinomycetes</taxon>
        <taxon>Propionibacteriales</taxon>
        <taxon>Nocardioidaceae</taxon>
        <taxon>Nocardioides</taxon>
    </lineage>
</organism>
<evidence type="ECO:0008006" key="3">
    <source>
        <dbReference type="Google" id="ProtNLM"/>
    </source>
</evidence>